<dbReference type="PANTHER" id="PTHR47843:SF5">
    <property type="entry name" value="BTB_POZ DOMAIN PROTEIN"/>
    <property type="match status" value="1"/>
</dbReference>
<feature type="domain" description="BTB" evidence="1">
    <location>
        <begin position="26"/>
        <end position="95"/>
    </location>
</feature>
<dbReference type="Proteomes" id="UP000720189">
    <property type="component" value="Unassembled WGS sequence"/>
</dbReference>
<dbReference type="AlphaFoldDB" id="A0A9P9JWD2"/>
<sequence>MEQTMRRRALNDIEKQSSMKSIATSKFFAFVVGPEETEFTIHSTLVAKQSPVMSILVNGRFKEASEQRVKWTDLDEAIFLSFWEFAYTGDYENPSPEEEEEEKTDSSDDELAHWSKSWALYVRLFPRSAGPTKVNPTRDRVLWEDFVEEYAPMPRPFDVGNIGSDTLLHHARVCAFADRYCMDGLMEISMGKLFLALEATIPWGDKWNTIMDLLVFCSGRFVPERLRRIVADYVICQGDLFRDEEAFQNFLQDPGCSMRELLQELRMEDEGDG</sequence>
<dbReference type="InterPro" id="IPR000210">
    <property type="entry name" value="BTB/POZ_dom"/>
</dbReference>
<organism evidence="2 3">
    <name type="scientific">Fusarium redolens</name>
    <dbReference type="NCBI Taxonomy" id="48865"/>
    <lineage>
        <taxon>Eukaryota</taxon>
        <taxon>Fungi</taxon>
        <taxon>Dikarya</taxon>
        <taxon>Ascomycota</taxon>
        <taxon>Pezizomycotina</taxon>
        <taxon>Sordariomycetes</taxon>
        <taxon>Hypocreomycetidae</taxon>
        <taxon>Hypocreales</taxon>
        <taxon>Nectriaceae</taxon>
        <taxon>Fusarium</taxon>
        <taxon>Fusarium redolens species complex</taxon>
    </lineage>
</organism>
<evidence type="ECO:0000313" key="3">
    <source>
        <dbReference type="Proteomes" id="UP000720189"/>
    </source>
</evidence>
<dbReference type="SUPFAM" id="SSF54695">
    <property type="entry name" value="POZ domain"/>
    <property type="match status" value="1"/>
</dbReference>
<accession>A0A9P9JWD2</accession>
<dbReference type="InterPro" id="IPR011333">
    <property type="entry name" value="SKP1/BTB/POZ_sf"/>
</dbReference>
<proteinExistence type="predicted"/>
<keyword evidence="3" id="KW-1185">Reference proteome</keyword>
<dbReference type="RefSeq" id="XP_046044770.1">
    <property type="nucleotide sequence ID" value="XM_046188573.1"/>
</dbReference>
<evidence type="ECO:0000259" key="1">
    <source>
        <dbReference type="PROSITE" id="PS50097"/>
    </source>
</evidence>
<name>A0A9P9JWD2_FUSRE</name>
<dbReference type="PROSITE" id="PS50097">
    <property type="entry name" value="BTB"/>
    <property type="match status" value="1"/>
</dbReference>
<dbReference type="OrthoDB" id="9997739at2759"/>
<dbReference type="PANTHER" id="PTHR47843">
    <property type="entry name" value="BTB DOMAIN-CONTAINING PROTEIN-RELATED"/>
    <property type="match status" value="1"/>
</dbReference>
<dbReference type="Gene3D" id="3.30.710.10">
    <property type="entry name" value="Potassium Channel Kv1.1, Chain A"/>
    <property type="match status" value="1"/>
</dbReference>
<dbReference type="EMBL" id="JAGMUX010000017">
    <property type="protein sequence ID" value="KAH7235005.1"/>
    <property type="molecule type" value="Genomic_DNA"/>
</dbReference>
<dbReference type="GeneID" id="70218527"/>
<gene>
    <name evidence="2" type="ORF">BKA55DRAFT_522368</name>
</gene>
<reference evidence="2" key="1">
    <citation type="journal article" date="2021" name="Nat. Commun.">
        <title>Genetic determinants of endophytism in the Arabidopsis root mycobiome.</title>
        <authorList>
            <person name="Mesny F."/>
            <person name="Miyauchi S."/>
            <person name="Thiergart T."/>
            <person name="Pickel B."/>
            <person name="Atanasova L."/>
            <person name="Karlsson M."/>
            <person name="Huettel B."/>
            <person name="Barry K.W."/>
            <person name="Haridas S."/>
            <person name="Chen C."/>
            <person name="Bauer D."/>
            <person name="Andreopoulos W."/>
            <person name="Pangilinan J."/>
            <person name="LaButti K."/>
            <person name="Riley R."/>
            <person name="Lipzen A."/>
            <person name="Clum A."/>
            <person name="Drula E."/>
            <person name="Henrissat B."/>
            <person name="Kohler A."/>
            <person name="Grigoriev I.V."/>
            <person name="Martin F.M."/>
            <person name="Hacquard S."/>
        </authorList>
    </citation>
    <scope>NUCLEOTIDE SEQUENCE</scope>
    <source>
        <strain evidence="2">MPI-CAGE-AT-0023</strain>
    </source>
</reference>
<protein>
    <recommendedName>
        <fullName evidence="1">BTB domain-containing protein</fullName>
    </recommendedName>
</protein>
<comment type="caution">
    <text evidence="2">The sequence shown here is derived from an EMBL/GenBank/DDBJ whole genome shotgun (WGS) entry which is preliminary data.</text>
</comment>
<evidence type="ECO:0000313" key="2">
    <source>
        <dbReference type="EMBL" id="KAH7235005.1"/>
    </source>
</evidence>